<protein>
    <submittedName>
        <fullName evidence="1">Uncharacterized protein</fullName>
    </submittedName>
</protein>
<proteinExistence type="predicted"/>
<keyword evidence="2" id="KW-1185">Reference proteome</keyword>
<dbReference type="EMBL" id="WKJM01000007">
    <property type="protein sequence ID" value="MRX08253.1"/>
    <property type="molecule type" value="Genomic_DNA"/>
</dbReference>
<comment type="caution">
    <text evidence="1">The sequence shown here is derived from an EMBL/GenBank/DDBJ whole genome shotgun (WGS) entry which is preliminary data.</text>
</comment>
<accession>A0A6L5QES0</accession>
<evidence type="ECO:0000313" key="2">
    <source>
        <dbReference type="Proteomes" id="UP000481037"/>
    </source>
</evidence>
<name>A0A6L5QES0_9BURK</name>
<dbReference type="RefSeq" id="WP_154359801.1">
    <property type="nucleotide sequence ID" value="NZ_WKJM01000007.1"/>
</dbReference>
<sequence length="58" mass="6701">MFAAILVFAGVAGVAGHWLYRNYLRRPRRLQNGMPVMLSSWDDGQESMVAVHLRRRSR</sequence>
<organism evidence="1 2">
    <name type="scientific">Duganella alba</name>
    <dbReference type="NCBI Taxonomy" id="2666081"/>
    <lineage>
        <taxon>Bacteria</taxon>
        <taxon>Pseudomonadati</taxon>
        <taxon>Pseudomonadota</taxon>
        <taxon>Betaproteobacteria</taxon>
        <taxon>Burkholderiales</taxon>
        <taxon>Oxalobacteraceae</taxon>
        <taxon>Telluria group</taxon>
        <taxon>Duganella</taxon>
    </lineage>
</organism>
<dbReference type="Proteomes" id="UP000481037">
    <property type="component" value="Unassembled WGS sequence"/>
</dbReference>
<evidence type="ECO:0000313" key="1">
    <source>
        <dbReference type="EMBL" id="MRX08253.1"/>
    </source>
</evidence>
<reference evidence="1 2" key="1">
    <citation type="submission" date="2019-11" db="EMBL/GenBank/DDBJ databases">
        <title>Novel species isolated from a subtropical stream in China.</title>
        <authorList>
            <person name="Lu H."/>
        </authorList>
    </citation>
    <scope>NUCLEOTIDE SEQUENCE [LARGE SCALE GENOMIC DNA]</scope>
    <source>
        <strain evidence="1 2">FT25W</strain>
    </source>
</reference>
<gene>
    <name evidence="1" type="ORF">GJ697_10445</name>
</gene>
<dbReference type="AlphaFoldDB" id="A0A6L5QES0"/>